<evidence type="ECO:0000256" key="3">
    <source>
        <dbReference type="ARBA" id="ARBA00022723"/>
    </source>
</evidence>
<dbReference type="PROSITE" id="PS00086">
    <property type="entry name" value="CYTOCHROME_P450"/>
    <property type="match status" value="1"/>
</dbReference>
<evidence type="ECO:0000256" key="4">
    <source>
        <dbReference type="ARBA" id="ARBA00023002"/>
    </source>
</evidence>
<dbReference type="PANTHER" id="PTHR24305:SF166">
    <property type="entry name" value="CYTOCHROME P450 12A4, MITOCHONDRIAL-RELATED"/>
    <property type="match status" value="1"/>
</dbReference>
<reference evidence="9 10" key="1">
    <citation type="submission" date="2018-02" db="EMBL/GenBank/DDBJ databases">
        <title>The genomes of Aspergillus section Nigri reveals drivers in fungal speciation.</title>
        <authorList>
            <consortium name="DOE Joint Genome Institute"/>
            <person name="Vesth T.C."/>
            <person name="Nybo J."/>
            <person name="Theobald S."/>
            <person name="Brandl J."/>
            <person name="Frisvad J.C."/>
            <person name="Nielsen K.F."/>
            <person name="Lyhne E.K."/>
            <person name="Kogle M.E."/>
            <person name="Kuo A."/>
            <person name="Riley R."/>
            <person name="Clum A."/>
            <person name="Nolan M."/>
            <person name="Lipzen A."/>
            <person name="Salamov A."/>
            <person name="Henrissat B."/>
            <person name="Wiebenga A."/>
            <person name="De vries R.P."/>
            <person name="Grigoriev I.V."/>
            <person name="Mortensen U.H."/>
            <person name="Andersen M.R."/>
            <person name="Baker S.E."/>
        </authorList>
    </citation>
    <scope>NUCLEOTIDE SEQUENCE [LARGE SCALE GENOMIC DNA]</scope>
    <source>
        <strain evidence="9 10">CBS 121057</strain>
    </source>
</reference>
<name>A0A319ENS7_ASPSB</name>
<evidence type="ECO:0000313" key="10">
    <source>
        <dbReference type="Proteomes" id="UP000248423"/>
    </source>
</evidence>
<evidence type="ECO:0000256" key="2">
    <source>
        <dbReference type="ARBA" id="ARBA00010617"/>
    </source>
</evidence>
<comment type="similarity">
    <text evidence="2 8">Belongs to the cytochrome P450 family.</text>
</comment>
<evidence type="ECO:0000256" key="5">
    <source>
        <dbReference type="ARBA" id="ARBA00023004"/>
    </source>
</evidence>
<comment type="cofactor">
    <cofactor evidence="1 7">
        <name>heme</name>
        <dbReference type="ChEBI" id="CHEBI:30413"/>
    </cofactor>
</comment>
<evidence type="ECO:0000256" key="6">
    <source>
        <dbReference type="ARBA" id="ARBA00023033"/>
    </source>
</evidence>
<dbReference type="GO" id="GO:0005506">
    <property type="term" value="F:iron ion binding"/>
    <property type="evidence" value="ECO:0007669"/>
    <property type="project" value="InterPro"/>
</dbReference>
<keyword evidence="4 8" id="KW-0560">Oxidoreductase</keyword>
<gene>
    <name evidence="9" type="ORF">BO78DRAFT_317923</name>
</gene>
<dbReference type="GO" id="GO:0004497">
    <property type="term" value="F:monooxygenase activity"/>
    <property type="evidence" value="ECO:0007669"/>
    <property type="project" value="UniProtKB-KW"/>
</dbReference>
<dbReference type="EMBL" id="KZ826358">
    <property type="protein sequence ID" value="PYI05414.1"/>
    <property type="molecule type" value="Genomic_DNA"/>
</dbReference>
<dbReference type="InterPro" id="IPR050121">
    <property type="entry name" value="Cytochrome_P450_monoxygenase"/>
</dbReference>
<dbReference type="GO" id="GO:0020037">
    <property type="term" value="F:heme binding"/>
    <property type="evidence" value="ECO:0007669"/>
    <property type="project" value="InterPro"/>
</dbReference>
<evidence type="ECO:0000256" key="1">
    <source>
        <dbReference type="ARBA" id="ARBA00001971"/>
    </source>
</evidence>
<keyword evidence="6 8" id="KW-0503">Monooxygenase</keyword>
<keyword evidence="7 8" id="KW-0349">Heme</keyword>
<keyword evidence="5 7" id="KW-0408">Iron</keyword>
<dbReference type="GO" id="GO:0016705">
    <property type="term" value="F:oxidoreductase activity, acting on paired donors, with incorporation or reduction of molecular oxygen"/>
    <property type="evidence" value="ECO:0007669"/>
    <property type="project" value="InterPro"/>
</dbReference>
<dbReference type="STRING" id="1448318.A0A319ENS7"/>
<keyword evidence="3 7" id="KW-0479">Metal-binding</keyword>
<dbReference type="AlphaFoldDB" id="A0A319ENS7"/>
<dbReference type="InterPro" id="IPR001128">
    <property type="entry name" value="Cyt_P450"/>
</dbReference>
<dbReference type="SUPFAM" id="SSF48264">
    <property type="entry name" value="Cytochrome P450"/>
    <property type="match status" value="1"/>
</dbReference>
<dbReference type="Pfam" id="PF00067">
    <property type="entry name" value="p450"/>
    <property type="match status" value="1"/>
</dbReference>
<organism evidence="9 10">
    <name type="scientific">Aspergillus sclerotiicarbonarius (strain CBS 121057 / IBT 28362)</name>
    <dbReference type="NCBI Taxonomy" id="1448318"/>
    <lineage>
        <taxon>Eukaryota</taxon>
        <taxon>Fungi</taxon>
        <taxon>Dikarya</taxon>
        <taxon>Ascomycota</taxon>
        <taxon>Pezizomycotina</taxon>
        <taxon>Eurotiomycetes</taxon>
        <taxon>Eurotiomycetidae</taxon>
        <taxon>Eurotiales</taxon>
        <taxon>Aspergillaceae</taxon>
        <taxon>Aspergillus</taxon>
        <taxon>Aspergillus subgen. Circumdati</taxon>
    </lineage>
</organism>
<dbReference type="InterPro" id="IPR002401">
    <property type="entry name" value="Cyt_P450_E_grp-I"/>
</dbReference>
<dbReference type="CDD" id="cd11070">
    <property type="entry name" value="CYP56-like"/>
    <property type="match status" value="1"/>
</dbReference>
<dbReference type="PRINTS" id="PR00463">
    <property type="entry name" value="EP450I"/>
</dbReference>
<sequence length="548" mass="62013">MELTLGTILAALVGFYLLYKALSFVRFYIIGRRSGFPLFLTPVFTEHIVWQIVGPTFQPQFRRYLPRWLYEHLDILINGWEFRHKNEVHRRLGKTYAVVSPDGCSLWVADPMVASAVLQRRKDFVMPPVVAQFIGFFGPTLLQSNGEDWTRMRRIIAPNLNEAIMDTVWNETSRQAHSMLGYLLQHPGSETLSGLRSVAINVLGQAGYGQNQPWSPDFMSTLGQDWQGARVSYFKTIAMVTDRFLEAALIPNALKMMPFMPKYLRLLGRQMANVPQYIKEILDQERNAKSGESPKQRMNLMDLLVQFTDPGKERSSSTLFLSDSEISGNLWVFTGAGFDTTANTMGYAVMFLAMYPQWQDWMREELRNLDGDGSNWGYEVFSRCPRVLAVMLETLRLVSPVSHTTRSVATTQQVADGNGIHVLSPPMNVFISQQSIHADADIWGADVDEFRPARWLDEAGQTVVPPKGTFLPWSGGPRVCPGMKMSQVEFVATMATLFRHARCEPLPQEGMTAEALVARLKALVDDSVPKLTMQVKKPDEVQLQWVQC</sequence>
<evidence type="ECO:0000313" key="9">
    <source>
        <dbReference type="EMBL" id="PYI05414.1"/>
    </source>
</evidence>
<dbReference type="InterPro" id="IPR036396">
    <property type="entry name" value="Cyt_P450_sf"/>
</dbReference>
<dbReference type="OrthoDB" id="1470350at2759"/>
<dbReference type="PRINTS" id="PR00385">
    <property type="entry name" value="P450"/>
</dbReference>
<dbReference type="InterPro" id="IPR017972">
    <property type="entry name" value="Cyt_P450_CS"/>
</dbReference>
<keyword evidence="10" id="KW-1185">Reference proteome</keyword>
<protein>
    <submittedName>
        <fullName evidence="9">Cytochrome P450</fullName>
    </submittedName>
</protein>
<feature type="binding site" description="axial binding residue" evidence="7">
    <location>
        <position position="480"/>
    </location>
    <ligand>
        <name>heme</name>
        <dbReference type="ChEBI" id="CHEBI:30413"/>
    </ligand>
    <ligandPart>
        <name>Fe</name>
        <dbReference type="ChEBI" id="CHEBI:18248"/>
    </ligandPart>
</feature>
<dbReference type="Gene3D" id="1.10.630.10">
    <property type="entry name" value="Cytochrome P450"/>
    <property type="match status" value="1"/>
</dbReference>
<dbReference type="VEuPathDB" id="FungiDB:BO78DRAFT_317923"/>
<dbReference type="PANTHER" id="PTHR24305">
    <property type="entry name" value="CYTOCHROME P450"/>
    <property type="match status" value="1"/>
</dbReference>
<dbReference type="Proteomes" id="UP000248423">
    <property type="component" value="Unassembled WGS sequence"/>
</dbReference>
<evidence type="ECO:0000256" key="8">
    <source>
        <dbReference type="RuleBase" id="RU000461"/>
    </source>
</evidence>
<evidence type="ECO:0000256" key="7">
    <source>
        <dbReference type="PIRSR" id="PIRSR602401-1"/>
    </source>
</evidence>
<proteinExistence type="inferred from homology"/>
<accession>A0A319ENS7</accession>